<evidence type="ECO:0000256" key="1">
    <source>
        <dbReference type="ARBA" id="ARBA00022908"/>
    </source>
</evidence>
<dbReference type="InterPro" id="IPR011010">
    <property type="entry name" value="DNA_brk_join_enz"/>
</dbReference>
<organism evidence="7 8">
    <name type="scientific">Dictyobacter arantiisoli</name>
    <dbReference type="NCBI Taxonomy" id="2014874"/>
    <lineage>
        <taxon>Bacteria</taxon>
        <taxon>Bacillati</taxon>
        <taxon>Chloroflexota</taxon>
        <taxon>Ktedonobacteria</taxon>
        <taxon>Ktedonobacterales</taxon>
        <taxon>Dictyobacteraceae</taxon>
        <taxon>Dictyobacter</taxon>
    </lineage>
</organism>
<keyword evidence="2 4" id="KW-0238">DNA-binding</keyword>
<proteinExistence type="predicted"/>
<dbReference type="PANTHER" id="PTHR30349">
    <property type="entry name" value="PHAGE INTEGRASE-RELATED"/>
    <property type="match status" value="1"/>
</dbReference>
<feature type="domain" description="Core-binding (CB)" evidence="6">
    <location>
        <begin position="12"/>
        <end position="111"/>
    </location>
</feature>
<dbReference type="PROSITE" id="PS51898">
    <property type="entry name" value="TYR_RECOMBINASE"/>
    <property type="match status" value="1"/>
</dbReference>
<dbReference type="EMBL" id="BIXY01000163">
    <property type="protein sequence ID" value="GCF11879.1"/>
    <property type="molecule type" value="Genomic_DNA"/>
</dbReference>
<comment type="caution">
    <text evidence="7">The sequence shown here is derived from an EMBL/GenBank/DDBJ whole genome shotgun (WGS) entry which is preliminary data.</text>
</comment>
<evidence type="ECO:0000256" key="2">
    <source>
        <dbReference type="ARBA" id="ARBA00023125"/>
    </source>
</evidence>
<gene>
    <name evidence="7" type="ORF">KDI_54430</name>
</gene>
<dbReference type="InterPro" id="IPR044068">
    <property type="entry name" value="CB"/>
</dbReference>
<dbReference type="GO" id="GO:0015074">
    <property type="term" value="P:DNA integration"/>
    <property type="evidence" value="ECO:0007669"/>
    <property type="project" value="UniProtKB-KW"/>
</dbReference>
<dbReference type="AlphaFoldDB" id="A0A5A5TL93"/>
<keyword evidence="1" id="KW-0229">DNA integration</keyword>
<evidence type="ECO:0000313" key="7">
    <source>
        <dbReference type="EMBL" id="GCF11879.1"/>
    </source>
</evidence>
<evidence type="ECO:0000259" key="5">
    <source>
        <dbReference type="PROSITE" id="PS51898"/>
    </source>
</evidence>
<dbReference type="PROSITE" id="PS51900">
    <property type="entry name" value="CB"/>
    <property type="match status" value="1"/>
</dbReference>
<dbReference type="Pfam" id="PF00589">
    <property type="entry name" value="Phage_integrase"/>
    <property type="match status" value="1"/>
</dbReference>
<dbReference type="GO" id="GO:0006310">
    <property type="term" value="P:DNA recombination"/>
    <property type="evidence" value="ECO:0007669"/>
    <property type="project" value="UniProtKB-KW"/>
</dbReference>
<evidence type="ECO:0000259" key="6">
    <source>
        <dbReference type="PROSITE" id="PS51900"/>
    </source>
</evidence>
<evidence type="ECO:0000256" key="4">
    <source>
        <dbReference type="PROSITE-ProRule" id="PRU01248"/>
    </source>
</evidence>
<dbReference type="InterPro" id="IPR010998">
    <property type="entry name" value="Integrase_recombinase_N"/>
</dbReference>
<evidence type="ECO:0000313" key="8">
    <source>
        <dbReference type="Proteomes" id="UP000322530"/>
    </source>
</evidence>
<dbReference type="GO" id="GO:0003677">
    <property type="term" value="F:DNA binding"/>
    <property type="evidence" value="ECO:0007669"/>
    <property type="project" value="UniProtKB-UniRule"/>
</dbReference>
<dbReference type="Gene3D" id="1.10.443.10">
    <property type="entry name" value="Intergrase catalytic core"/>
    <property type="match status" value="1"/>
</dbReference>
<evidence type="ECO:0000256" key="3">
    <source>
        <dbReference type="ARBA" id="ARBA00023172"/>
    </source>
</evidence>
<dbReference type="RefSeq" id="WP_149404668.1">
    <property type="nucleotide sequence ID" value="NZ_BIXY01000163.1"/>
</dbReference>
<keyword evidence="8" id="KW-1185">Reference proteome</keyword>
<dbReference type="PANTHER" id="PTHR30349:SF81">
    <property type="entry name" value="TYROSINE RECOMBINASE XERC"/>
    <property type="match status" value="1"/>
</dbReference>
<accession>A0A5A5TL93</accession>
<dbReference type="InterPro" id="IPR050090">
    <property type="entry name" value="Tyrosine_recombinase_XerCD"/>
</dbReference>
<name>A0A5A5TL93_9CHLR</name>
<reference evidence="7 8" key="1">
    <citation type="submission" date="2019-01" db="EMBL/GenBank/DDBJ databases">
        <title>Draft genome sequence of Dictyobacter sp. Uno17.</title>
        <authorList>
            <person name="Wang C.M."/>
            <person name="Zheng Y."/>
            <person name="Sakai Y."/>
            <person name="Abe K."/>
            <person name="Yokota A."/>
            <person name="Yabe S."/>
        </authorList>
    </citation>
    <scope>NUCLEOTIDE SEQUENCE [LARGE SCALE GENOMIC DNA]</scope>
    <source>
        <strain evidence="7 8">Uno17</strain>
    </source>
</reference>
<dbReference type="InterPro" id="IPR002104">
    <property type="entry name" value="Integrase_catalytic"/>
</dbReference>
<dbReference type="Pfam" id="PF02899">
    <property type="entry name" value="Phage_int_SAM_1"/>
    <property type="match status" value="1"/>
</dbReference>
<sequence>MNDVRWERYPRVSQTAFVRSWLQIQAHLGLAPNTIDAYGRALEDYLNFCHHHQVVAEAATKESVALYVHDLTSRPNPKGKKMRALDSGVGLANATLQQRIVPIRLLYDYLIEEGIRSDNPVGRGRYTPGKSFGGMRDRGLIPRYHKLPWIPNDDQWQAVLQVAREEPLRNRLMLAMAYDAALRREELCSLTTTDIDPAHRLLHIRAETTKNLMDRTVPYSEATGVLYAAYLRERRALSRERGPLFLSESHHNYAKPLSIWIWSKVIEGIAERSGVHQFSTHTLRHLCLTDLARTGWDLHEIAAFAGHRSMESTMIYIHLSGRDLAAKLEKGMASIHAWRVKVMQEIFS</sequence>
<dbReference type="InterPro" id="IPR004107">
    <property type="entry name" value="Integrase_SAM-like_N"/>
</dbReference>
<keyword evidence="3" id="KW-0233">DNA recombination</keyword>
<protein>
    <submittedName>
        <fullName evidence="7">Integrase</fullName>
    </submittedName>
</protein>
<dbReference type="InterPro" id="IPR013762">
    <property type="entry name" value="Integrase-like_cat_sf"/>
</dbReference>
<dbReference type="OrthoDB" id="9785687at2"/>
<dbReference type="SUPFAM" id="SSF56349">
    <property type="entry name" value="DNA breaking-rejoining enzymes"/>
    <property type="match status" value="1"/>
</dbReference>
<feature type="domain" description="Tyr recombinase" evidence="5">
    <location>
        <begin position="146"/>
        <end position="329"/>
    </location>
</feature>
<dbReference type="Gene3D" id="1.10.150.130">
    <property type="match status" value="1"/>
</dbReference>
<dbReference type="Proteomes" id="UP000322530">
    <property type="component" value="Unassembled WGS sequence"/>
</dbReference>
<dbReference type="CDD" id="cd00397">
    <property type="entry name" value="DNA_BRE_C"/>
    <property type="match status" value="1"/>
</dbReference>